<protein>
    <submittedName>
        <fullName evidence="1">Uncharacterized protein</fullName>
    </submittedName>
</protein>
<dbReference type="EMBL" id="BGPR01004463">
    <property type="protein sequence ID" value="GBM99930.1"/>
    <property type="molecule type" value="Genomic_DNA"/>
</dbReference>
<comment type="caution">
    <text evidence="1">The sequence shown here is derived from an EMBL/GenBank/DDBJ whole genome shotgun (WGS) entry which is preliminary data.</text>
</comment>
<gene>
    <name evidence="1" type="ORF">AVEN_67058_1</name>
</gene>
<evidence type="ECO:0000313" key="2">
    <source>
        <dbReference type="Proteomes" id="UP000499080"/>
    </source>
</evidence>
<dbReference type="Proteomes" id="UP000499080">
    <property type="component" value="Unassembled WGS sequence"/>
</dbReference>
<reference evidence="1 2" key="1">
    <citation type="journal article" date="2019" name="Sci. Rep.">
        <title>Orb-weaving spider Araneus ventricosus genome elucidates the spidroin gene catalogue.</title>
        <authorList>
            <person name="Kono N."/>
            <person name="Nakamura H."/>
            <person name="Ohtoshi R."/>
            <person name="Moran D.A.P."/>
            <person name="Shinohara A."/>
            <person name="Yoshida Y."/>
            <person name="Fujiwara M."/>
            <person name="Mori M."/>
            <person name="Tomita M."/>
            <person name="Arakawa K."/>
        </authorList>
    </citation>
    <scope>NUCLEOTIDE SEQUENCE [LARGE SCALE GENOMIC DNA]</scope>
</reference>
<organism evidence="1 2">
    <name type="scientific">Araneus ventricosus</name>
    <name type="common">Orbweaver spider</name>
    <name type="synonym">Epeira ventricosa</name>
    <dbReference type="NCBI Taxonomy" id="182803"/>
    <lineage>
        <taxon>Eukaryota</taxon>
        <taxon>Metazoa</taxon>
        <taxon>Ecdysozoa</taxon>
        <taxon>Arthropoda</taxon>
        <taxon>Chelicerata</taxon>
        <taxon>Arachnida</taxon>
        <taxon>Araneae</taxon>
        <taxon>Araneomorphae</taxon>
        <taxon>Entelegynae</taxon>
        <taxon>Araneoidea</taxon>
        <taxon>Araneidae</taxon>
        <taxon>Araneus</taxon>
    </lineage>
</organism>
<accession>A0A4Y2KBZ3</accession>
<dbReference type="AlphaFoldDB" id="A0A4Y2KBZ3"/>
<keyword evidence="2" id="KW-1185">Reference proteome</keyword>
<sequence length="99" mass="11346">MYKNSQLRFPFSFVRLASSLQLLAPFGISHANRGQSDTVLQILHTTLPLVFVLRGIRRQKKMEIFLGNARCINVQKVSPFRDLFSTTDKPSLCFQPYEA</sequence>
<proteinExistence type="predicted"/>
<name>A0A4Y2KBZ3_ARAVE</name>
<evidence type="ECO:0000313" key="1">
    <source>
        <dbReference type="EMBL" id="GBM99930.1"/>
    </source>
</evidence>